<dbReference type="InterPro" id="IPR014729">
    <property type="entry name" value="Rossmann-like_a/b/a_fold"/>
</dbReference>
<gene>
    <name evidence="3" type="ORF">Raf01_66530</name>
</gene>
<dbReference type="EMBL" id="BONZ01000067">
    <property type="protein sequence ID" value="GIH18481.1"/>
    <property type="molecule type" value="Genomic_DNA"/>
</dbReference>
<dbReference type="AlphaFoldDB" id="A0A8J3QXS0"/>
<protein>
    <submittedName>
        <fullName evidence="3">Universal stress protein A</fullName>
    </submittedName>
</protein>
<dbReference type="PANTHER" id="PTHR46268">
    <property type="entry name" value="STRESS RESPONSE PROTEIN NHAX"/>
    <property type="match status" value="1"/>
</dbReference>
<evidence type="ECO:0000313" key="3">
    <source>
        <dbReference type="EMBL" id="GIH18481.1"/>
    </source>
</evidence>
<name>A0A8J3QXS0_9ACTN</name>
<proteinExistence type="inferred from homology"/>
<sequence length="168" mass="17747">MSSEGTGSVRLIENYGPAWVPGPFERGTVGPRVILTGVDGSRTGLRAGAYAGGLAQRQNARLVIVYVAVPGVWTGLGAGTSAAVQEDTFDEAIAEVRGHFQDRIEEMGIPVTFMVRRGDAFDELRQAAIDVHADMVVVGASEHAGHRLVGSIATRLVRAGLWPVTVVP</sequence>
<organism evidence="3 4">
    <name type="scientific">Rugosimonospora africana</name>
    <dbReference type="NCBI Taxonomy" id="556532"/>
    <lineage>
        <taxon>Bacteria</taxon>
        <taxon>Bacillati</taxon>
        <taxon>Actinomycetota</taxon>
        <taxon>Actinomycetes</taxon>
        <taxon>Micromonosporales</taxon>
        <taxon>Micromonosporaceae</taxon>
        <taxon>Rugosimonospora</taxon>
    </lineage>
</organism>
<evidence type="ECO:0000313" key="4">
    <source>
        <dbReference type="Proteomes" id="UP000642748"/>
    </source>
</evidence>
<dbReference type="CDD" id="cd00293">
    <property type="entry name" value="USP-like"/>
    <property type="match status" value="1"/>
</dbReference>
<reference evidence="3" key="1">
    <citation type="submission" date="2021-01" db="EMBL/GenBank/DDBJ databases">
        <title>Whole genome shotgun sequence of Rugosimonospora africana NBRC 104875.</title>
        <authorList>
            <person name="Komaki H."/>
            <person name="Tamura T."/>
        </authorList>
    </citation>
    <scope>NUCLEOTIDE SEQUENCE</scope>
    <source>
        <strain evidence="3">NBRC 104875</strain>
    </source>
</reference>
<evidence type="ECO:0000256" key="1">
    <source>
        <dbReference type="ARBA" id="ARBA00008791"/>
    </source>
</evidence>
<dbReference type="Pfam" id="PF00582">
    <property type="entry name" value="Usp"/>
    <property type="match status" value="1"/>
</dbReference>
<feature type="domain" description="UspA" evidence="2">
    <location>
        <begin position="32"/>
        <end position="168"/>
    </location>
</feature>
<evidence type="ECO:0000259" key="2">
    <source>
        <dbReference type="Pfam" id="PF00582"/>
    </source>
</evidence>
<dbReference type="PANTHER" id="PTHR46268:SF6">
    <property type="entry name" value="UNIVERSAL STRESS PROTEIN UP12"/>
    <property type="match status" value="1"/>
</dbReference>
<dbReference type="Gene3D" id="3.40.50.620">
    <property type="entry name" value="HUPs"/>
    <property type="match status" value="1"/>
</dbReference>
<accession>A0A8J3QXS0</accession>
<dbReference type="Proteomes" id="UP000642748">
    <property type="component" value="Unassembled WGS sequence"/>
</dbReference>
<dbReference type="SUPFAM" id="SSF52402">
    <property type="entry name" value="Adenine nucleotide alpha hydrolases-like"/>
    <property type="match status" value="1"/>
</dbReference>
<dbReference type="RefSeq" id="WP_239134136.1">
    <property type="nucleotide sequence ID" value="NZ_BONZ01000067.1"/>
</dbReference>
<comment type="caution">
    <text evidence="3">The sequence shown here is derived from an EMBL/GenBank/DDBJ whole genome shotgun (WGS) entry which is preliminary data.</text>
</comment>
<keyword evidence="4" id="KW-1185">Reference proteome</keyword>
<dbReference type="InterPro" id="IPR006016">
    <property type="entry name" value="UspA"/>
</dbReference>
<comment type="similarity">
    <text evidence="1">Belongs to the universal stress protein A family.</text>
</comment>